<gene>
    <name evidence="1" type="ORF">PXEA_LOCUS14558</name>
</gene>
<organism evidence="1 2">
    <name type="scientific">Protopolystoma xenopodis</name>
    <dbReference type="NCBI Taxonomy" id="117903"/>
    <lineage>
        <taxon>Eukaryota</taxon>
        <taxon>Metazoa</taxon>
        <taxon>Spiralia</taxon>
        <taxon>Lophotrochozoa</taxon>
        <taxon>Platyhelminthes</taxon>
        <taxon>Monogenea</taxon>
        <taxon>Polyopisthocotylea</taxon>
        <taxon>Polystomatidea</taxon>
        <taxon>Polystomatidae</taxon>
        <taxon>Protopolystoma</taxon>
    </lineage>
</organism>
<dbReference type="AlphaFoldDB" id="A0A3S5BW34"/>
<sequence length="90" mass="9889">MDEPIRQRRFSSQPAHHQSTFPAVVVLPVLIGPRNHSFGNSSQVGILILAWAADPFLAGRKSPPTLCSHFCLSVCPLSEKASSRFISRFS</sequence>
<protein>
    <submittedName>
        <fullName evidence="1">Uncharacterized protein</fullName>
    </submittedName>
</protein>
<proteinExistence type="predicted"/>
<evidence type="ECO:0000313" key="1">
    <source>
        <dbReference type="EMBL" id="VEL21118.1"/>
    </source>
</evidence>
<dbReference type="EMBL" id="CAAALY010049687">
    <property type="protein sequence ID" value="VEL21118.1"/>
    <property type="molecule type" value="Genomic_DNA"/>
</dbReference>
<evidence type="ECO:0000313" key="2">
    <source>
        <dbReference type="Proteomes" id="UP000784294"/>
    </source>
</evidence>
<keyword evidence="2" id="KW-1185">Reference proteome</keyword>
<accession>A0A3S5BW34</accession>
<reference evidence="1" key="1">
    <citation type="submission" date="2018-11" db="EMBL/GenBank/DDBJ databases">
        <authorList>
            <consortium name="Pathogen Informatics"/>
        </authorList>
    </citation>
    <scope>NUCLEOTIDE SEQUENCE</scope>
</reference>
<name>A0A3S5BW34_9PLAT</name>
<comment type="caution">
    <text evidence="1">The sequence shown here is derived from an EMBL/GenBank/DDBJ whole genome shotgun (WGS) entry which is preliminary data.</text>
</comment>
<dbReference type="Proteomes" id="UP000784294">
    <property type="component" value="Unassembled WGS sequence"/>
</dbReference>